<evidence type="ECO:0000313" key="2">
    <source>
        <dbReference type="Proteomes" id="UP001596364"/>
    </source>
</evidence>
<dbReference type="EMBL" id="JBHSUS010000001">
    <property type="protein sequence ID" value="MFC6441055.1"/>
    <property type="molecule type" value="Genomic_DNA"/>
</dbReference>
<keyword evidence="2" id="KW-1185">Reference proteome</keyword>
<comment type="caution">
    <text evidence="1">The sequence shown here is derived from an EMBL/GenBank/DDBJ whole genome shotgun (WGS) entry which is preliminary data.</text>
</comment>
<organism evidence="1 2">
    <name type="scientific">Pseudobowmanella zhangzhouensis</name>
    <dbReference type="NCBI Taxonomy" id="1537679"/>
    <lineage>
        <taxon>Bacteria</taxon>
        <taxon>Pseudomonadati</taxon>
        <taxon>Pseudomonadota</taxon>
        <taxon>Gammaproteobacteria</taxon>
        <taxon>Alteromonadales</taxon>
        <taxon>Alteromonadaceae</taxon>
    </lineage>
</organism>
<dbReference type="RefSeq" id="WP_131258607.1">
    <property type="nucleotide sequence ID" value="NZ_JBHSUS010000001.1"/>
</dbReference>
<proteinExistence type="predicted"/>
<protein>
    <submittedName>
        <fullName evidence="1">Terminase small subunit</fullName>
    </submittedName>
</protein>
<dbReference type="Pfam" id="PF03592">
    <property type="entry name" value="Terminase_2"/>
    <property type="match status" value="1"/>
</dbReference>
<accession>A0ABW1XP17</accession>
<gene>
    <name evidence="1" type="ORF">ACFP85_12950</name>
</gene>
<evidence type="ECO:0000313" key="1">
    <source>
        <dbReference type="EMBL" id="MFC6441055.1"/>
    </source>
</evidence>
<sequence length="231" mass="25883">MAGQIIAKSVEQSMTVLEELAEDLNKRQLEFAQQYLADPKRDHAKAYMAAYENCGSLATADACGKRLLRHGTPTREYIDACLLEARTHGFMKLRINEEFVLNELFKLAAVNIKDFYDHNGNMLPIHQIADEAAAGVSKIRERVIKRTRDDEEGVEEELVQRDLEIADKKGALNLLGQHLAMFTQKHQHDISGEMKVAQFFDAISQEVTDSLVSPLPADNLRLDTTIDSGNG</sequence>
<dbReference type="InterPro" id="IPR005335">
    <property type="entry name" value="Terminase_ssu"/>
</dbReference>
<dbReference type="Proteomes" id="UP001596364">
    <property type="component" value="Unassembled WGS sequence"/>
</dbReference>
<name>A0ABW1XP17_9ALTE</name>
<reference evidence="2" key="1">
    <citation type="journal article" date="2019" name="Int. J. Syst. Evol. Microbiol.">
        <title>The Global Catalogue of Microorganisms (GCM) 10K type strain sequencing project: providing services to taxonomists for standard genome sequencing and annotation.</title>
        <authorList>
            <consortium name="The Broad Institute Genomics Platform"/>
            <consortium name="The Broad Institute Genome Sequencing Center for Infectious Disease"/>
            <person name="Wu L."/>
            <person name="Ma J."/>
        </authorList>
    </citation>
    <scope>NUCLEOTIDE SEQUENCE [LARGE SCALE GENOMIC DNA]</scope>
    <source>
        <strain evidence="2">CGMCC 1.16031</strain>
    </source>
</reference>